<dbReference type="InterPro" id="IPR050982">
    <property type="entry name" value="Auxin_biosynth/cation_transpt"/>
</dbReference>
<comment type="caution">
    <text evidence="2">The sequence shown here is derived from an EMBL/GenBank/DDBJ whole genome shotgun (WGS) entry which is preliminary data.</text>
</comment>
<sequence>MLDRTENITTVVENWLSQFGRALAEPDDVLLEALFHPDSHWRDVLALTWRIMTVSGSDAIVRELKTHVGRANPTGFRTDPNRTVPRVVTRAGANAIEAVFRFETADGRGSGVLRLSRDTNNGAMHKAWTLLTTLDEIKALEEPGRPHGKSHSRDFRGPNWLDLRKAATAYADRDPVVLVVGGGQAGLSIAARLAQLQVDTLIVDRQPRIGDNWRNRYHALTLHNQVHVNHLPYMPFPPTWPSYIPKDKLAAWFEAYVESMELNYWTASEFESGAYDEAEERWSVMLRRADGTKREMHPKHVVMATGASGIPSIPDIPTLCNFSGKILHSSQYEDGEAWRGKSVLVIGAGNSGHDIAQDLYSSGARVTLVQRGSTLIVNIEPSAQLPYALYGEGPPLEDCDLIATSIPLSLAKKSHILFTERAKNLDRGLLDGLERVGFKLDFGEDGTGWQFKYLTRGGGYYFNVGCSDLIVDGKIGLVPFSDIGGFLAHGAQMRSGDTLAADLIVLATGYECQEHLVRKLFGEAVAARVGPIWGFGDGQELRNMFTRTAQPGLWFIAGSLAQCRIYSKYLGLQIKACEVGLLPQGRLARDASGGCNSANTNPKRLSGRTY</sequence>
<proteinExistence type="predicted"/>
<evidence type="ECO:0000256" key="1">
    <source>
        <dbReference type="ARBA" id="ARBA00023002"/>
    </source>
</evidence>
<dbReference type="InterPro" id="IPR036188">
    <property type="entry name" value="FAD/NAD-bd_sf"/>
</dbReference>
<reference evidence="3" key="1">
    <citation type="journal article" date="2019" name="Int. J. Syst. Evol. Microbiol.">
        <title>The Global Catalogue of Microorganisms (GCM) 10K type strain sequencing project: providing services to taxonomists for standard genome sequencing and annotation.</title>
        <authorList>
            <consortium name="The Broad Institute Genomics Platform"/>
            <consortium name="The Broad Institute Genome Sequencing Center for Infectious Disease"/>
            <person name="Wu L."/>
            <person name="Ma J."/>
        </authorList>
    </citation>
    <scope>NUCLEOTIDE SEQUENCE [LARGE SCALE GENOMIC DNA]</scope>
    <source>
        <strain evidence="3">NBRC 101365</strain>
    </source>
</reference>
<name>A0ABQ6CG17_9HYPH</name>
<dbReference type="PRINTS" id="PR00411">
    <property type="entry name" value="PNDRDTASEI"/>
</dbReference>
<dbReference type="Proteomes" id="UP001156882">
    <property type="component" value="Unassembled WGS sequence"/>
</dbReference>
<dbReference type="PANTHER" id="PTHR43539:SF68">
    <property type="entry name" value="FLAVIN-BINDING MONOOXYGENASE-LIKE PROTEIN (AFU_ORTHOLOGUE AFUA_4G09220)"/>
    <property type="match status" value="1"/>
</dbReference>
<accession>A0ABQ6CG17</accession>
<evidence type="ECO:0000313" key="3">
    <source>
        <dbReference type="Proteomes" id="UP001156882"/>
    </source>
</evidence>
<keyword evidence="3" id="KW-1185">Reference proteome</keyword>
<dbReference type="PANTHER" id="PTHR43539">
    <property type="entry name" value="FLAVIN-BINDING MONOOXYGENASE-LIKE PROTEIN (AFU_ORTHOLOGUE AFUA_4G09220)"/>
    <property type="match status" value="1"/>
</dbReference>
<dbReference type="RefSeq" id="WP_284312104.1">
    <property type="nucleotide sequence ID" value="NZ_BSPC01000021.1"/>
</dbReference>
<dbReference type="EMBL" id="BSPC01000021">
    <property type="protein sequence ID" value="GLS19228.1"/>
    <property type="molecule type" value="Genomic_DNA"/>
</dbReference>
<dbReference type="GO" id="GO:0004497">
    <property type="term" value="F:monooxygenase activity"/>
    <property type="evidence" value="ECO:0007669"/>
    <property type="project" value="UniProtKB-KW"/>
</dbReference>
<keyword evidence="1" id="KW-0560">Oxidoreductase</keyword>
<dbReference type="Pfam" id="PF13738">
    <property type="entry name" value="Pyr_redox_3"/>
    <property type="match status" value="1"/>
</dbReference>
<evidence type="ECO:0000313" key="2">
    <source>
        <dbReference type="EMBL" id="GLS19228.1"/>
    </source>
</evidence>
<organism evidence="2 3">
    <name type="scientific">Labrys miyagiensis</name>
    <dbReference type="NCBI Taxonomy" id="346912"/>
    <lineage>
        <taxon>Bacteria</taxon>
        <taxon>Pseudomonadati</taxon>
        <taxon>Pseudomonadota</taxon>
        <taxon>Alphaproteobacteria</taxon>
        <taxon>Hyphomicrobiales</taxon>
        <taxon>Xanthobacteraceae</taxon>
        <taxon>Labrys</taxon>
    </lineage>
</organism>
<dbReference type="PRINTS" id="PR00368">
    <property type="entry name" value="FADPNR"/>
</dbReference>
<dbReference type="SUPFAM" id="SSF51905">
    <property type="entry name" value="FAD/NAD(P)-binding domain"/>
    <property type="match status" value="2"/>
</dbReference>
<protein>
    <submittedName>
        <fullName evidence="2">Monooxygenase</fullName>
    </submittedName>
</protein>
<dbReference type="Gene3D" id="3.50.50.60">
    <property type="entry name" value="FAD/NAD(P)-binding domain"/>
    <property type="match status" value="1"/>
</dbReference>
<gene>
    <name evidence="2" type="ORF">GCM10007874_22450</name>
</gene>
<keyword evidence="2" id="KW-0503">Monooxygenase</keyword>